<keyword evidence="2" id="KW-0378">Hydrolase</keyword>
<evidence type="ECO:0000259" key="1">
    <source>
        <dbReference type="Pfam" id="PF04480"/>
    </source>
</evidence>
<dbReference type="Pfam" id="PF04480">
    <property type="entry name" value="DUF559"/>
    <property type="match status" value="1"/>
</dbReference>
<keyword evidence="3" id="KW-1185">Reference proteome</keyword>
<dbReference type="GO" id="GO:0004519">
    <property type="term" value="F:endonuclease activity"/>
    <property type="evidence" value="ECO:0007669"/>
    <property type="project" value="UniProtKB-KW"/>
</dbReference>
<protein>
    <submittedName>
        <fullName evidence="2">Very-short-patch-repair endonuclease</fullName>
    </submittedName>
</protein>
<keyword evidence="2" id="KW-0255">Endonuclease</keyword>
<dbReference type="InterPro" id="IPR047216">
    <property type="entry name" value="Endonuclease_DUF559_bact"/>
</dbReference>
<dbReference type="RefSeq" id="WP_184270099.1">
    <property type="nucleotide sequence ID" value="NZ_JACHKY010000003.1"/>
</dbReference>
<dbReference type="InterPro" id="IPR007569">
    <property type="entry name" value="DUF559"/>
</dbReference>
<evidence type="ECO:0000313" key="2">
    <source>
        <dbReference type="EMBL" id="MBB4798553.1"/>
    </source>
</evidence>
<feature type="domain" description="DUF559" evidence="1">
    <location>
        <begin position="4"/>
        <end position="109"/>
    </location>
</feature>
<proteinExistence type="predicted"/>
<reference evidence="2 3" key="1">
    <citation type="submission" date="2020-08" db="EMBL/GenBank/DDBJ databases">
        <title>Functional genomics of gut bacteria from endangered species of beetles.</title>
        <authorList>
            <person name="Carlos-Shanley C."/>
        </authorList>
    </citation>
    <scope>NUCLEOTIDE SEQUENCE [LARGE SCALE GENOMIC DNA]</scope>
    <source>
        <strain evidence="2 3">S00123</strain>
    </source>
</reference>
<comment type="caution">
    <text evidence="2">The sequence shown here is derived from an EMBL/GenBank/DDBJ whole genome shotgun (WGS) entry which is preliminary data.</text>
</comment>
<keyword evidence="2" id="KW-0540">Nuclease</keyword>
<dbReference type="SUPFAM" id="SSF52980">
    <property type="entry name" value="Restriction endonuclease-like"/>
    <property type="match status" value="1"/>
</dbReference>
<dbReference type="CDD" id="cd01038">
    <property type="entry name" value="Endonuclease_DUF559"/>
    <property type="match status" value="1"/>
</dbReference>
<evidence type="ECO:0000313" key="3">
    <source>
        <dbReference type="Proteomes" id="UP000539957"/>
    </source>
</evidence>
<dbReference type="Proteomes" id="UP000539957">
    <property type="component" value="Unassembled WGS sequence"/>
</dbReference>
<sequence>MTSKRTAFARSLRQDAGLAEQRAWALLRSGQIDDHKFRRQHPIGRYVADFACDRLRLVIEIDGGIHDRDEVVTLDHLRQTELEALGGTVLRFTNAQALSEPEAITAAVRAHARLIAP</sequence>
<organism evidence="2 3">
    <name type="scientific">Brevundimonas bullata</name>
    <dbReference type="NCBI Taxonomy" id="13160"/>
    <lineage>
        <taxon>Bacteria</taxon>
        <taxon>Pseudomonadati</taxon>
        <taxon>Pseudomonadota</taxon>
        <taxon>Alphaproteobacteria</taxon>
        <taxon>Caulobacterales</taxon>
        <taxon>Caulobacteraceae</taxon>
        <taxon>Brevundimonas</taxon>
    </lineage>
</organism>
<gene>
    <name evidence="2" type="ORF">HNP32_002297</name>
</gene>
<dbReference type="EMBL" id="JACHKY010000003">
    <property type="protein sequence ID" value="MBB4798553.1"/>
    <property type="molecule type" value="Genomic_DNA"/>
</dbReference>
<accession>A0A7W7IQP5</accession>
<dbReference type="AlphaFoldDB" id="A0A7W7IQP5"/>
<dbReference type="PANTHER" id="PTHR38590">
    <property type="entry name" value="BLL0828 PROTEIN"/>
    <property type="match status" value="1"/>
</dbReference>
<dbReference type="Gene3D" id="3.40.960.10">
    <property type="entry name" value="VSR Endonuclease"/>
    <property type="match status" value="1"/>
</dbReference>
<dbReference type="InterPro" id="IPR011335">
    <property type="entry name" value="Restrct_endonuc-II-like"/>
</dbReference>
<dbReference type="PANTHER" id="PTHR38590:SF1">
    <property type="entry name" value="BLL0828 PROTEIN"/>
    <property type="match status" value="1"/>
</dbReference>
<name>A0A7W7IQP5_9CAUL</name>